<dbReference type="OMA" id="RRCAPNT"/>
<dbReference type="Gramene" id="KFK40006">
    <property type="protein sequence ID" value="KFK40006"/>
    <property type="gene ID" value="AALP_AA3G317800"/>
</dbReference>
<dbReference type="GO" id="GO:0071555">
    <property type="term" value="P:cell wall organization"/>
    <property type="evidence" value="ECO:0007669"/>
    <property type="project" value="UniProtKB-UniRule"/>
</dbReference>
<dbReference type="FunFam" id="3.40.50.11340:FF:000005">
    <property type="entry name" value="Galactoside 2-alpha-L-fucosyltransferase"/>
    <property type="match status" value="1"/>
</dbReference>
<evidence type="ECO:0000256" key="2">
    <source>
        <dbReference type="ARBA" id="ARBA00022676"/>
    </source>
</evidence>
<dbReference type="PANTHER" id="PTHR31889">
    <property type="entry name" value="FUCOSYLTRANSFERASE 2-RELATED"/>
    <property type="match status" value="1"/>
</dbReference>
<dbReference type="EC" id="2.4.1.-" evidence="7"/>
<organism evidence="8 9">
    <name type="scientific">Arabis alpina</name>
    <name type="common">Alpine rock-cress</name>
    <dbReference type="NCBI Taxonomy" id="50452"/>
    <lineage>
        <taxon>Eukaryota</taxon>
        <taxon>Viridiplantae</taxon>
        <taxon>Streptophyta</taxon>
        <taxon>Embryophyta</taxon>
        <taxon>Tracheophyta</taxon>
        <taxon>Spermatophyta</taxon>
        <taxon>Magnoliopsida</taxon>
        <taxon>eudicotyledons</taxon>
        <taxon>Gunneridae</taxon>
        <taxon>Pentapetalae</taxon>
        <taxon>rosids</taxon>
        <taxon>malvids</taxon>
        <taxon>Brassicales</taxon>
        <taxon>Brassicaceae</taxon>
        <taxon>Arabideae</taxon>
        <taxon>Arabis</taxon>
    </lineage>
</organism>
<evidence type="ECO:0000313" key="8">
    <source>
        <dbReference type="EMBL" id="KFK40006.1"/>
    </source>
</evidence>
<evidence type="ECO:0000313" key="9">
    <source>
        <dbReference type="Proteomes" id="UP000029120"/>
    </source>
</evidence>
<gene>
    <name evidence="8" type="ordered locus">AALP_Aa3g317800</name>
</gene>
<name>A0A087HD04_ARAAL</name>
<keyword evidence="4 7" id="KW-0333">Golgi apparatus</keyword>
<keyword evidence="3 7" id="KW-0808">Transferase</keyword>
<keyword evidence="5" id="KW-0325">Glycoprotein</keyword>
<keyword evidence="6 7" id="KW-0961">Cell wall biogenesis/degradation</keyword>
<evidence type="ECO:0000256" key="1">
    <source>
        <dbReference type="ARBA" id="ARBA00010481"/>
    </source>
</evidence>
<sequence>MLIPFLNSFSNQLLDAITKDSNESKTPRDKLIGGLLTADFDEGTEAYKEATEHLVRDEYYASNSSECRYIVWIARDGLGNQLLTLTSTFLYALLTKRIILVDQRKDIRDLLCEPFPEYSDNLKNMFWERPSSTGEIIEVFQPSGERVQQTNKKLHDQKVLAEIYLLSLTDNIVTSARSTFGYVSYSLGGLKPWLLYEPKGLTTPDPMCVRSKSMEPCYHNPPSHGCEADWRKNSEKILPFVRHCEDMIYAGLKLFDEL</sequence>
<dbReference type="Pfam" id="PF03254">
    <property type="entry name" value="XG_FTase"/>
    <property type="match status" value="1"/>
</dbReference>
<keyword evidence="2 7" id="KW-0328">Glycosyltransferase</keyword>
<evidence type="ECO:0000256" key="3">
    <source>
        <dbReference type="ARBA" id="ARBA00022679"/>
    </source>
</evidence>
<evidence type="ECO:0000256" key="7">
    <source>
        <dbReference type="RuleBase" id="RU367004"/>
    </source>
</evidence>
<comment type="similarity">
    <text evidence="1 7">Belongs to the glycosyltransferase 37 family.</text>
</comment>
<comment type="subcellular location">
    <subcellularLocation>
        <location evidence="7">Golgi apparatus</location>
        <location evidence="7">Golgi stack membrane</location>
        <topology evidence="7">Single-pass type II membrane protein</topology>
    </subcellularLocation>
</comment>
<dbReference type="PANTHER" id="PTHR31889:SF45">
    <property type="entry name" value="FUCOSYLTRANSFERASE 10-RELATED"/>
    <property type="match status" value="1"/>
</dbReference>
<proteinExistence type="inferred from homology"/>
<dbReference type="eggNOG" id="ENOG502QTTA">
    <property type="taxonomic scope" value="Eukaryota"/>
</dbReference>
<dbReference type="EMBL" id="CM002871">
    <property type="protein sequence ID" value="KFK40006.1"/>
    <property type="molecule type" value="Genomic_DNA"/>
</dbReference>
<dbReference type="GO" id="GO:0042546">
    <property type="term" value="P:cell wall biogenesis"/>
    <property type="evidence" value="ECO:0007669"/>
    <property type="project" value="InterPro"/>
</dbReference>
<keyword evidence="9" id="KW-1185">Reference proteome</keyword>
<accession>A0A087HD04</accession>
<comment type="function">
    <text evidence="7">May be involved in cell wall biosynthesis.</text>
</comment>
<reference evidence="9" key="1">
    <citation type="journal article" date="2015" name="Nat. Plants">
        <title>Genome expansion of Arabis alpina linked with retrotransposition and reduced symmetric DNA methylation.</title>
        <authorList>
            <person name="Willing E.M."/>
            <person name="Rawat V."/>
            <person name="Mandakova T."/>
            <person name="Maumus F."/>
            <person name="James G.V."/>
            <person name="Nordstroem K.J."/>
            <person name="Becker C."/>
            <person name="Warthmann N."/>
            <person name="Chica C."/>
            <person name="Szarzynska B."/>
            <person name="Zytnicki M."/>
            <person name="Albani M.C."/>
            <person name="Kiefer C."/>
            <person name="Bergonzi S."/>
            <person name="Castaings L."/>
            <person name="Mateos J.L."/>
            <person name="Berns M.C."/>
            <person name="Bujdoso N."/>
            <person name="Piofczyk T."/>
            <person name="de Lorenzo L."/>
            <person name="Barrero-Sicilia C."/>
            <person name="Mateos I."/>
            <person name="Piednoel M."/>
            <person name="Hagmann J."/>
            <person name="Chen-Min-Tao R."/>
            <person name="Iglesias-Fernandez R."/>
            <person name="Schuster S.C."/>
            <person name="Alonso-Blanco C."/>
            <person name="Roudier F."/>
            <person name="Carbonero P."/>
            <person name="Paz-Ares J."/>
            <person name="Davis S.J."/>
            <person name="Pecinka A."/>
            <person name="Quesneville H."/>
            <person name="Colot V."/>
            <person name="Lysak M.A."/>
            <person name="Weigel D."/>
            <person name="Coupland G."/>
            <person name="Schneeberger K."/>
        </authorList>
    </citation>
    <scope>NUCLEOTIDE SEQUENCE [LARGE SCALE GENOMIC DNA]</scope>
    <source>
        <strain evidence="9">cv. Pajares</strain>
    </source>
</reference>
<dbReference type="GO" id="GO:0009969">
    <property type="term" value="P:xyloglucan biosynthetic process"/>
    <property type="evidence" value="ECO:0007669"/>
    <property type="project" value="TreeGrafter"/>
</dbReference>
<dbReference type="Proteomes" id="UP000029120">
    <property type="component" value="Chromosome 3"/>
</dbReference>
<evidence type="ECO:0000256" key="4">
    <source>
        <dbReference type="ARBA" id="ARBA00023034"/>
    </source>
</evidence>
<dbReference type="GO" id="GO:0032580">
    <property type="term" value="C:Golgi cisterna membrane"/>
    <property type="evidence" value="ECO:0007669"/>
    <property type="project" value="UniProtKB-SubCell"/>
</dbReference>
<dbReference type="GO" id="GO:0008107">
    <property type="term" value="F:galactoside 2-alpha-L-fucosyltransferase activity"/>
    <property type="evidence" value="ECO:0007669"/>
    <property type="project" value="InterPro"/>
</dbReference>
<protein>
    <recommendedName>
        <fullName evidence="7">Fucosyltransferase</fullName>
        <ecNumber evidence="7">2.4.1.-</ecNumber>
    </recommendedName>
</protein>
<dbReference type="AlphaFoldDB" id="A0A087HD04"/>
<evidence type="ECO:0000256" key="6">
    <source>
        <dbReference type="ARBA" id="ARBA00023316"/>
    </source>
</evidence>
<evidence type="ECO:0000256" key="5">
    <source>
        <dbReference type="ARBA" id="ARBA00023180"/>
    </source>
</evidence>
<dbReference type="OrthoDB" id="428346at2759"/>
<dbReference type="InterPro" id="IPR004938">
    <property type="entry name" value="XG_FTase"/>
</dbReference>
<dbReference type="Gene3D" id="3.40.50.11340">
    <property type="match status" value="1"/>
</dbReference>